<evidence type="ECO:0000256" key="5">
    <source>
        <dbReference type="ARBA" id="ARBA00023242"/>
    </source>
</evidence>
<evidence type="ECO:0008006" key="9">
    <source>
        <dbReference type="Google" id="ProtNLM"/>
    </source>
</evidence>
<keyword evidence="5" id="KW-0539">Nucleus</keyword>
<dbReference type="OrthoDB" id="203279at2759"/>
<keyword evidence="8" id="KW-1185">Reference proteome</keyword>
<evidence type="ECO:0000313" key="8">
    <source>
        <dbReference type="Proteomes" id="UP000016922"/>
    </source>
</evidence>
<dbReference type="Proteomes" id="UP000016922">
    <property type="component" value="Unassembled WGS sequence"/>
</dbReference>
<dbReference type="eggNOG" id="ENOG502SD63">
    <property type="taxonomic scope" value="Eukaryota"/>
</dbReference>
<dbReference type="PANTHER" id="PTHR12434">
    <property type="entry name" value="MEDIATOR OF RNA POLYMERASE II TRANSCRIPTION SUBUNIT 22"/>
    <property type="match status" value="1"/>
</dbReference>
<dbReference type="RefSeq" id="XP_008087917.1">
    <property type="nucleotide sequence ID" value="XM_008089726.1"/>
</dbReference>
<dbReference type="Pfam" id="PF06179">
    <property type="entry name" value="Med22"/>
    <property type="match status" value="1"/>
</dbReference>
<name>S3CES9_GLAL2</name>
<evidence type="ECO:0000256" key="6">
    <source>
        <dbReference type="SAM" id="MobiDB-lite"/>
    </source>
</evidence>
<dbReference type="HOGENOM" id="CLU_1441178_0_0_1"/>
<comment type="subcellular location">
    <subcellularLocation>
        <location evidence="1">Nucleus</location>
    </subcellularLocation>
</comment>
<keyword evidence="3" id="KW-0805">Transcription regulation</keyword>
<protein>
    <recommendedName>
        <fullName evidence="9">Mediator of RNA polymerase II transcription subunit 22</fullName>
    </recommendedName>
</protein>
<evidence type="ECO:0000256" key="1">
    <source>
        <dbReference type="ARBA" id="ARBA00004123"/>
    </source>
</evidence>
<evidence type="ECO:0000256" key="4">
    <source>
        <dbReference type="ARBA" id="ARBA00023163"/>
    </source>
</evidence>
<feature type="region of interest" description="Disordered" evidence="6">
    <location>
        <begin position="1"/>
        <end position="28"/>
    </location>
</feature>
<comment type="similarity">
    <text evidence="2">Belongs to the Mediator complex subunit 22 family.</text>
</comment>
<dbReference type="GO" id="GO:0006357">
    <property type="term" value="P:regulation of transcription by RNA polymerase II"/>
    <property type="evidence" value="ECO:0007669"/>
    <property type="project" value="InterPro"/>
</dbReference>
<reference evidence="7 8" key="1">
    <citation type="journal article" date="2013" name="BMC Genomics">
        <title>Genomics-driven discovery of the pneumocandin biosynthetic gene cluster in the fungus Glarea lozoyensis.</title>
        <authorList>
            <person name="Chen L."/>
            <person name="Yue Q."/>
            <person name="Zhang X."/>
            <person name="Xiang M."/>
            <person name="Wang C."/>
            <person name="Li S."/>
            <person name="Che Y."/>
            <person name="Ortiz-Lopez F.J."/>
            <person name="Bills G.F."/>
            <person name="Liu X."/>
            <person name="An Z."/>
        </authorList>
    </citation>
    <scope>NUCLEOTIDE SEQUENCE [LARGE SCALE GENOMIC DNA]</scope>
    <source>
        <strain evidence="8">ATCC 20868 / MF5171</strain>
    </source>
</reference>
<dbReference type="STRING" id="1116229.S3CES9"/>
<dbReference type="Gene3D" id="6.10.280.160">
    <property type="entry name" value="Mediator of RNA polymerase II transcription subunit 22"/>
    <property type="match status" value="1"/>
</dbReference>
<gene>
    <name evidence="7" type="ORF">GLAREA_11583</name>
</gene>
<dbReference type="EMBL" id="KE145372">
    <property type="protein sequence ID" value="EPE25002.1"/>
    <property type="molecule type" value="Genomic_DNA"/>
</dbReference>
<accession>S3CES9</accession>
<evidence type="ECO:0000256" key="3">
    <source>
        <dbReference type="ARBA" id="ARBA00023015"/>
    </source>
</evidence>
<evidence type="ECO:0000256" key="2">
    <source>
        <dbReference type="ARBA" id="ARBA00005942"/>
    </source>
</evidence>
<proteinExistence type="inferred from homology"/>
<dbReference type="GO" id="GO:0016592">
    <property type="term" value="C:mediator complex"/>
    <property type="evidence" value="ECO:0007669"/>
    <property type="project" value="InterPro"/>
</dbReference>
<dbReference type="PANTHER" id="PTHR12434:SF6">
    <property type="entry name" value="MEDIATOR OF RNA POLYMERASE II TRANSCRIPTION SUBUNIT 22"/>
    <property type="match status" value="1"/>
</dbReference>
<dbReference type="KEGG" id="glz:GLAREA_11583"/>
<dbReference type="GO" id="GO:0003712">
    <property type="term" value="F:transcription coregulator activity"/>
    <property type="evidence" value="ECO:0007669"/>
    <property type="project" value="InterPro"/>
</dbReference>
<evidence type="ECO:0000313" key="7">
    <source>
        <dbReference type="EMBL" id="EPE25002.1"/>
    </source>
</evidence>
<organism evidence="7 8">
    <name type="scientific">Glarea lozoyensis (strain ATCC 20868 / MF5171)</name>
    <dbReference type="NCBI Taxonomy" id="1116229"/>
    <lineage>
        <taxon>Eukaryota</taxon>
        <taxon>Fungi</taxon>
        <taxon>Dikarya</taxon>
        <taxon>Ascomycota</taxon>
        <taxon>Pezizomycotina</taxon>
        <taxon>Leotiomycetes</taxon>
        <taxon>Helotiales</taxon>
        <taxon>Helotiaceae</taxon>
        <taxon>Glarea</taxon>
    </lineage>
</organism>
<dbReference type="InterPro" id="IPR009332">
    <property type="entry name" value="Med22"/>
</dbReference>
<sequence>MAPQRPGSLPNIHVPPIESVTASNTYTNGGLSTPQSSIYSEIKSTLALPDTTIAPKSPRLEQPQILTTDFYLDREGKYTADMLTRFRNLVMLANSQKSADDNGSKASREVAASEALAMEVETRALVRAAEDLLQLTREMKELWLFGPLREIGEGEGEGKMDEDSVKVGEMVEQILRKDAESSKSKLAG</sequence>
<dbReference type="GeneID" id="19470624"/>
<dbReference type="AlphaFoldDB" id="S3CES9"/>
<keyword evidence="4" id="KW-0804">Transcription</keyword>